<dbReference type="GO" id="GO:0006633">
    <property type="term" value="P:fatty acid biosynthetic process"/>
    <property type="evidence" value="ECO:0007669"/>
    <property type="project" value="InterPro"/>
</dbReference>
<dbReference type="InterPro" id="IPR016039">
    <property type="entry name" value="Thiolase-like"/>
</dbReference>
<dbReference type="InterPro" id="IPR032821">
    <property type="entry name" value="PKS_assoc"/>
</dbReference>
<dbReference type="SUPFAM" id="SSF55048">
    <property type="entry name" value="Probable ACP-binding domain of malonyl-CoA ACP transacylase"/>
    <property type="match status" value="1"/>
</dbReference>
<dbReference type="InterPro" id="IPR001227">
    <property type="entry name" value="Ac_transferase_dom_sf"/>
</dbReference>
<dbReference type="SMART" id="SM00825">
    <property type="entry name" value="PKS_KS"/>
    <property type="match status" value="1"/>
</dbReference>
<evidence type="ECO:0008006" key="12">
    <source>
        <dbReference type="Google" id="ProtNLM"/>
    </source>
</evidence>
<dbReference type="PROSITE" id="PS00606">
    <property type="entry name" value="KS3_1"/>
    <property type="match status" value="1"/>
</dbReference>
<dbReference type="PROSITE" id="PS00012">
    <property type="entry name" value="PHOSPHOPANTETHEINE"/>
    <property type="match status" value="2"/>
</dbReference>
<evidence type="ECO:0000256" key="6">
    <source>
        <dbReference type="PROSITE-ProRule" id="PRU01363"/>
    </source>
</evidence>
<evidence type="ECO:0000256" key="4">
    <source>
        <dbReference type="ARBA" id="ARBA00022679"/>
    </source>
</evidence>
<dbReference type="InterPro" id="IPR020841">
    <property type="entry name" value="PKS_Beta-ketoAc_synthase_dom"/>
</dbReference>
<dbReference type="SUPFAM" id="SSF47336">
    <property type="entry name" value="ACP-like"/>
    <property type="match status" value="2"/>
</dbReference>
<evidence type="ECO:0000256" key="1">
    <source>
        <dbReference type="ARBA" id="ARBA00005179"/>
    </source>
</evidence>
<comment type="pathway">
    <text evidence="1">Secondary metabolite biosynthesis.</text>
</comment>
<dbReference type="SMART" id="SM00826">
    <property type="entry name" value="PKS_DH"/>
    <property type="match status" value="1"/>
</dbReference>
<dbReference type="Proteomes" id="UP001392437">
    <property type="component" value="Unassembled WGS sequence"/>
</dbReference>
<dbReference type="Gene3D" id="3.10.129.110">
    <property type="entry name" value="Polyketide synthase dehydratase"/>
    <property type="match status" value="1"/>
</dbReference>
<dbReference type="Pfam" id="PF00109">
    <property type="entry name" value="ketoacyl-synt"/>
    <property type="match status" value="1"/>
</dbReference>
<evidence type="ECO:0000256" key="5">
    <source>
        <dbReference type="ARBA" id="ARBA00023268"/>
    </source>
</evidence>
<dbReference type="InterPro" id="IPR049900">
    <property type="entry name" value="PKS_mFAS_DH"/>
</dbReference>
<dbReference type="InterPro" id="IPR016035">
    <property type="entry name" value="Acyl_Trfase/lysoPLipase"/>
</dbReference>
<dbReference type="PROSITE" id="PS52004">
    <property type="entry name" value="KS3_2"/>
    <property type="match status" value="1"/>
</dbReference>
<feature type="region of interest" description="Disordered" evidence="7">
    <location>
        <begin position="1580"/>
        <end position="1650"/>
    </location>
</feature>
<feature type="compositionally biased region" description="Basic and acidic residues" evidence="7">
    <location>
        <begin position="1231"/>
        <end position="1240"/>
    </location>
</feature>
<sequence length="1859" mass="199680">MDYSFAVFGPQGTAPSTAYLLSIREYITNHPVLRCVIDQISTLNDVLELIAGKNQGIAALEQAPEFIGYFTQWLIDGKPEPIVSTASSITVLPRLILIHVTQYFQFLESQGITHTDFLARTRATGGGMQGYCGGMPSAVALASAADDKALSENIMAVLRLSVAIGLYTELGDDTRIPGLAIMVVRVEKHEQAQALVDQFPGTYISAFTDPRNISVVGPSAQLEALKASALEQGFFVQPLEIRGKVHNPENMDLARELSALCRDSDLFNLPNGDQLHCPVRSNRDGDLIPSERSLSDDVLYTILASQSQWYQVLVGVAEDLKKTGVETHNIISLGMGDFIPLLPFNKQGLRMKKIEFSGFDSSQGVSSRTDLAPPGVAYPEDAIAIVGASCRLPGANNLEELWELIASGRDTHQELQGERFDIYSGYRSLQSAKFAQGRKWYGNFIDGVDRFDREFFGTNPRETANMDPQQRLLLELAYEAMECYGYTKSHVRERGDNVGCFIGASFTEYLENAYGHAPTAYTAPGTIRAFLCGRISYYFGWTGPSEVIDTACSASLVSVNRAIKAIRGGECPVALAGGVNIISGIHNYLDLGRAGFLSATGQCKPWDIDADGYCRSDGVGLVVLKSLRQAQADGDNIMGVIAGAATNQGGLSSSITNPDPVRQAELYRSVLRQAGLKPDQVTNRGASQGDSYAEAWGHTPQASHKVWNPKIPALGPDRMALATKLTPWASDFRAALVNSFGAAGSNATVVCCEAPKRPVRGADATSSDEPAMRQPIILSAHSASSLDVARHSLAQYLTKTLGTDQEPRLDQISYTLSEKRRRLKHSLVLEANTTKELIEKLQAQTGSCSVAESPDAGVSAKPVVLVFGGQSKQVLGLDKDLYYGFAGFREAIDMCDEFLTQNGYPPIVPAIFQTEGKLDDIVTLQTGHVAIQYAAATMWIRAGLEVSAILGHSLGELTALAVSGRLSIHNCLKLVAERATLMQQRWGEDKGSMVSVFTSQDTIDGMMAQVKSAGKIEIACYNSETSQVVSGNSAAIEYLIRVLEESKIKYVRVDTSHAFHSHLVEPILQDLDQVSASLAWKEASIPMELCGAAPSGNAVLPPYSPSRHAREPVYFAAAVQRLEQRLGAGCVWLEAGANTPIMNMTKRATLRPQSHSFLASSTKDAPGRAANLICRTVSSLWSNGVPVTHWPFLGGGSWAGITPVWLPPYSFDRTTAWLDNIDRATELQRQLNEKPAEAREGAGGGTTGTRQLANKMVMPCPETAEDRATGTRRFRVGVEGKRFQTIVAGHAVRNRPLCPASVYLECAAMAVQHVVGEAELAKFGLEFQDFDIQAPLGLAADQQVEVAVHETTPKSHGYGHVLEFAFVVCSYPEGASAAITHAKGRMVMSAGAAVSKLDVMARLAERSMETIKGSRDAETERMMSGRVYQLFSRVVDYGKVLQGISQMTLRGTEAFADVALSASGTHRPGADESSVLHVCDAVALDGFIQVVGLSMNTNEGVPRSDVMICNGIDSSIISQGFDFKQHDSYRIYTSFKMNGPNQALGDVFAWSADGQVVAAFINCRFVKLNITRLERLLNSTNGTPSKELPSTSPAYGPAVPSLQPKAPVVTISSRSSSTNSSNGGSQDSEQDGLTAATTPAATPGAMTPPLGMNEKEVLQLLETYTGASIAMLAHDAIVSELGLDSLASTELASELLPVDGCQITSEELLAMNVGQLVERLCGPAASGMPRKGVPEPAVSIEPDKKKSDRQEAIKPAAHLAPQTVTPEVKNATKSADASGPAGNKVTELLVETTGINPSRITRQATLNQIGVDSLALTDILSTLAEACLGEFKGGEITIESKVADLLQAIGVRPEDEGLF</sequence>
<dbReference type="GO" id="GO:0004315">
    <property type="term" value="F:3-oxoacyl-[acyl-carrier-protein] synthase activity"/>
    <property type="evidence" value="ECO:0007669"/>
    <property type="project" value="InterPro"/>
</dbReference>
<dbReference type="InterPro" id="IPR016036">
    <property type="entry name" value="Malonyl_transacylase_ACP-bd"/>
</dbReference>
<evidence type="ECO:0000259" key="9">
    <source>
        <dbReference type="PROSITE" id="PS52019"/>
    </source>
</evidence>
<evidence type="ECO:0000256" key="3">
    <source>
        <dbReference type="ARBA" id="ARBA00022553"/>
    </source>
</evidence>
<accession>A0AAW0R5L4</accession>
<proteinExistence type="predicted"/>
<dbReference type="InterPro" id="IPR050091">
    <property type="entry name" value="PKS_NRPS_Biosynth_Enz"/>
</dbReference>
<evidence type="ECO:0000259" key="8">
    <source>
        <dbReference type="PROSITE" id="PS52004"/>
    </source>
</evidence>
<keyword evidence="5" id="KW-0511">Multifunctional enzyme</keyword>
<dbReference type="InterPro" id="IPR009081">
    <property type="entry name" value="PP-bd_ACP"/>
</dbReference>
<dbReference type="InterPro" id="IPR014043">
    <property type="entry name" value="Acyl_transferase_dom"/>
</dbReference>
<dbReference type="Pfam" id="PF21089">
    <property type="entry name" value="PKS_DH_N"/>
    <property type="match status" value="1"/>
</dbReference>
<keyword evidence="11" id="KW-1185">Reference proteome</keyword>
<dbReference type="PROSITE" id="PS52019">
    <property type="entry name" value="PKS_MFAS_DH"/>
    <property type="match status" value="1"/>
</dbReference>
<feature type="compositionally biased region" description="Polar residues" evidence="7">
    <location>
        <begin position="1580"/>
        <end position="1593"/>
    </location>
</feature>
<evidence type="ECO:0000313" key="11">
    <source>
        <dbReference type="Proteomes" id="UP001392437"/>
    </source>
</evidence>
<feature type="compositionally biased region" description="Basic and acidic residues" evidence="7">
    <location>
        <begin position="1741"/>
        <end position="1752"/>
    </location>
</feature>
<feature type="active site" description="Proton donor; for dehydratase activity" evidence="6">
    <location>
        <position position="1485"/>
    </location>
</feature>
<dbReference type="PANTHER" id="PTHR43775">
    <property type="entry name" value="FATTY ACID SYNTHASE"/>
    <property type="match status" value="1"/>
</dbReference>
<dbReference type="SUPFAM" id="SSF53901">
    <property type="entry name" value="Thiolase-like"/>
    <property type="match status" value="2"/>
</dbReference>
<dbReference type="CDD" id="cd00833">
    <property type="entry name" value="PKS"/>
    <property type="match status" value="1"/>
</dbReference>
<dbReference type="EMBL" id="JAQQWP010000003">
    <property type="protein sequence ID" value="KAK8124195.1"/>
    <property type="molecule type" value="Genomic_DNA"/>
</dbReference>
<reference evidence="10 11" key="1">
    <citation type="submission" date="2023-01" db="EMBL/GenBank/DDBJ databases">
        <title>Analysis of 21 Apiospora genomes using comparative genomics revels a genus with tremendous synthesis potential of carbohydrate active enzymes and secondary metabolites.</title>
        <authorList>
            <person name="Sorensen T."/>
        </authorList>
    </citation>
    <scope>NUCLEOTIDE SEQUENCE [LARGE SCALE GENOMIC DNA]</scope>
    <source>
        <strain evidence="10 11">CBS 117206</strain>
    </source>
</reference>
<dbReference type="PANTHER" id="PTHR43775:SF21">
    <property type="entry name" value="NON-REDUCING POLYKETIDE SYNTHASE AUSA-RELATED"/>
    <property type="match status" value="1"/>
</dbReference>
<keyword evidence="3" id="KW-0597">Phosphoprotein</keyword>
<dbReference type="InterPro" id="IPR042104">
    <property type="entry name" value="PKS_dehydratase_sf"/>
</dbReference>
<dbReference type="Pfam" id="PF14765">
    <property type="entry name" value="PS-DH"/>
    <property type="match status" value="1"/>
</dbReference>
<evidence type="ECO:0000256" key="7">
    <source>
        <dbReference type="SAM" id="MobiDB-lite"/>
    </source>
</evidence>
<dbReference type="GO" id="GO:0004312">
    <property type="term" value="F:fatty acid synthase activity"/>
    <property type="evidence" value="ECO:0007669"/>
    <property type="project" value="TreeGrafter"/>
</dbReference>
<feature type="compositionally biased region" description="Low complexity" evidence="7">
    <location>
        <begin position="1612"/>
        <end position="1627"/>
    </location>
</feature>
<comment type="caution">
    <text evidence="10">The sequence shown here is derived from an EMBL/GenBank/DDBJ whole genome shotgun (WGS) entry which is preliminary data.</text>
</comment>
<feature type="domain" description="PKS/mFAS DH" evidence="9">
    <location>
        <begin position="1254"/>
        <end position="1574"/>
    </location>
</feature>
<dbReference type="InterPro" id="IPR036736">
    <property type="entry name" value="ACP-like_sf"/>
</dbReference>
<dbReference type="Pfam" id="PF16197">
    <property type="entry name" value="KAsynt_C_assoc"/>
    <property type="match status" value="1"/>
</dbReference>
<dbReference type="InterPro" id="IPR049551">
    <property type="entry name" value="PKS_DH_C"/>
</dbReference>
<dbReference type="Pfam" id="PF00550">
    <property type="entry name" value="PP-binding"/>
    <property type="match status" value="1"/>
</dbReference>
<dbReference type="Gene3D" id="3.30.70.3290">
    <property type="match status" value="1"/>
</dbReference>
<feature type="region of interest" description="C-terminal hotdog fold" evidence="6">
    <location>
        <begin position="1419"/>
        <end position="1574"/>
    </location>
</feature>
<dbReference type="GO" id="GO:0044550">
    <property type="term" value="P:secondary metabolite biosynthetic process"/>
    <property type="evidence" value="ECO:0007669"/>
    <property type="project" value="TreeGrafter"/>
</dbReference>
<dbReference type="InterPro" id="IPR014030">
    <property type="entry name" value="Ketoacyl_synth_N"/>
</dbReference>
<dbReference type="InterPro" id="IPR006162">
    <property type="entry name" value="Ppantetheine_attach_site"/>
</dbReference>
<feature type="region of interest" description="Disordered" evidence="7">
    <location>
        <begin position="1231"/>
        <end position="1250"/>
    </location>
</feature>
<protein>
    <recommendedName>
        <fullName evidence="12">Polyketide synthase</fullName>
    </recommendedName>
</protein>
<dbReference type="SUPFAM" id="SSF52151">
    <property type="entry name" value="FabD/lysophospholipase-like"/>
    <property type="match status" value="1"/>
</dbReference>
<keyword evidence="4" id="KW-0808">Transferase</keyword>
<feature type="active site" description="Proton acceptor; for dehydratase activity" evidence="6">
    <location>
        <position position="1290"/>
    </location>
</feature>
<name>A0AAW0R5L4_9PEZI</name>
<evidence type="ECO:0000256" key="2">
    <source>
        <dbReference type="ARBA" id="ARBA00022450"/>
    </source>
</evidence>
<feature type="region of interest" description="N-terminal hotdog fold" evidence="6">
    <location>
        <begin position="1254"/>
        <end position="1393"/>
    </location>
</feature>
<dbReference type="InterPro" id="IPR020807">
    <property type="entry name" value="PKS_DH"/>
</dbReference>
<dbReference type="SMART" id="SM00827">
    <property type="entry name" value="PKS_AT"/>
    <property type="match status" value="1"/>
</dbReference>
<dbReference type="InterPro" id="IPR049552">
    <property type="entry name" value="PKS_DH_N"/>
</dbReference>
<feature type="domain" description="Ketosynthase family 3 (KS3)" evidence="8">
    <location>
        <begin position="380"/>
        <end position="753"/>
    </location>
</feature>
<dbReference type="Gene3D" id="3.40.366.10">
    <property type="entry name" value="Malonyl-Coenzyme A Acyl Carrier Protein, domain 2"/>
    <property type="match status" value="2"/>
</dbReference>
<dbReference type="InterPro" id="IPR018201">
    <property type="entry name" value="Ketoacyl_synth_AS"/>
</dbReference>
<gene>
    <name evidence="10" type="ORF">PG999_004113</name>
</gene>
<dbReference type="Gene3D" id="3.40.47.10">
    <property type="match status" value="2"/>
</dbReference>
<organism evidence="10 11">
    <name type="scientific">Apiospora kogelbergensis</name>
    <dbReference type="NCBI Taxonomy" id="1337665"/>
    <lineage>
        <taxon>Eukaryota</taxon>
        <taxon>Fungi</taxon>
        <taxon>Dikarya</taxon>
        <taxon>Ascomycota</taxon>
        <taxon>Pezizomycotina</taxon>
        <taxon>Sordariomycetes</taxon>
        <taxon>Xylariomycetidae</taxon>
        <taxon>Amphisphaeriales</taxon>
        <taxon>Apiosporaceae</taxon>
        <taxon>Apiospora</taxon>
    </lineage>
</organism>
<evidence type="ECO:0000313" key="10">
    <source>
        <dbReference type="EMBL" id="KAK8124195.1"/>
    </source>
</evidence>
<feature type="region of interest" description="Disordered" evidence="7">
    <location>
        <begin position="1727"/>
        <end position="1758"/>
    </location>
</feature>
<feature type="compositionally biased region" description="Low complexity" evidence="7">
    <location>
        <begin position="1634"/>
        <end position="1649"/>
    </location>
</feature>
<keyword evidence="2" id="KW-0596">Phosphopantetheine</keyword>
<dbReference type="Pfam" id="PF00698">
    <property type="entry name" value="Acyl_transf_1"/>
    <property type="match status" value="1"/>
</dbReference>